<gene>
    <name evidence="1" type="ORF">KPL71_010704</name>
</gene>
<dbReference type="Proteomes" id="UP000829398">
    <property type="component" value="Chromosome 3"/>
</dbReference>
<protein>
    <submittedName>
        <fullName evidence="1">Protein FAR1-RELATED SEQUENCE</fullName>
    </submittedName>
</protein>
<proteinExistence type="predicted"/>
<evidence type="ECO:0000313" key="1">
    <source>
        <dbReference type="EMBL" id="KAH9787807.1"/>
    </source>
</evidence>
<sequence>MNKDTDEFGTPLDEDTDSRLQTSNELDLNVEQDSRSPKVIHATLPTLSSKEDANPDGILKIGTQFESDEHAYRFYNKYARVLGFSVRKDWANRSKVHGQVVSRKFTCSREGYRRKDRRDMNVKKHRKETRTGCLAHMIITRQPDGKYRVTHFEANHNHDNIDPNNDQIVQLQKELSSAQAAEADLPDNLDLQSRADFELMSGRFEVRDALDYLAMDYDFYLRSERVREMKEGEAGRLLCYFQRQHIENPPFFYSMQLDIDDKVSNIFWANDNMVAAYDHFGDVVCLDTTCRTNRDFQPFVQFVGVNHHNQAVTFAAAFLFDDTTESLKWLLRAFLEAMFGKKPKVILTDQDATVVEAISSVLPETDHRICLWQMYQNTLRHLSHLVKDIKAFATSFRSCIYDQKDEEVFIQEWEALLGSYGLQQNDWLKWMLREREKWAVVYGRNTYFLDTKGSHVVESLSNKLKSCLSSDQDMLHAFKHLERVVDEQRYKEFIATDEMGRSTPRIMANVIMLKHASDVYTTKAFELFQREYEKCLNVIVNQCCQNGSLSEFKVSTFGQSREYRVTFNSSDNTVFCDCMKFEYVGFLCSHALKVLDQRNIKVVPSQYFLKRWTKEARIGCTRDTSQFIEHENSKLVAARRYKDLCSRMLNISASAADSEEAFLFASRQLEEVIEGVEKILTSKPEEVQGITSSSTGANASESENAEVCLDENTVEDQNEVGRAKWTKENKSCVPHRRKLKNIHGRSSKSRRVQNIQAQSPNTVNCISNPPPAFVSPQAPTMESLYNLEANQVVQCMYGQPDLLVDQQPNTDLYQQPNFFSDQHDSPGQTQLLEETLIRSTYHDSVPISTHLRQDLSYCRQWNLICSHPPFCSVITVADTERLTLRISNPNNKEESCLYFALYGSRLTNFLNLNGNEYEEAIYAILCKIT</sequence>
<reference evidence="2" key="1">
    <citation type="journal article" date="2023" name="Hortic. Res.">
        <title>A chromosome-level phased genome enabling allele-level studies in sweet orange: a case study on citrus Huanglongbing tolerance.</title>
        <authorList>
            <person name="Wu B."/>
            <person name="Yu Q."/>
            <person name="Deng Z."/>
            <person name="Duan Y."/>
            <person name="Luo F."/>
            <person name="Gmitter F. Jr."/>
        </authorList>
    </citation>
    <scope>NUCLEOTIDE SEQUENCE [LARGE SCALE GENOMIC DNA]</scope>
    <source>
        <strain evidence="2">cv. Valencia</strain>
    </source>
</reference>
<comment type="caution">
    <text evidence="1">The sequence shown here is derived from an EMBL/GenBank/DDBJ whole genome shotgun (WGS) entry which is preliminary data.</text>
</comment>
<accession>A0ACB8MQC6</accession>
<evidence type="ECO:0000313" key="2">
    <source>
        <dbReference type="Proteomes" id="UP000829398"/>
    </source>
</evidence>
<organism evidence="1 2">
    <name type="scientific">Citrus sinensis</name>
    <name type="common">Sweet orange</name>
    <name type="synonym">Citrus aurantium var. sinensis</name>
    <dbReference type="NCBI Taxonomy" id="2711"/>
    <lineage>
        <taxon>Eukaryota</taxon>
        <taxon>Viridiplantae</taxon>
        <taxon>Streptophyta</taxon>
        <taxon>Embryophyta</taxon>
        <taxon>Tracheophyta</taxon>
        <taxon>Spermatophyta</taxon>
        <taxon>Magnoliopsida</taxon>
        <taxon>eudicotyledons</taxon>
        <taxon>Gunneridae</taxon>
        <taxon>Pentapetalae</taxon>
        <taxon>rosids</taxon>
        <taxon>malvids</taxon>
        <taxon>Sapindales</taxon>
        <taxon>Rutaceae</taxon>
        <taxon>Aurantioideae</taxon>
        <taxon>Citrus</taxon>
    </lineage>
</organism>
<keyword evidence="2" id="KW-1185">Reference proteome</keyword>
<dbReference type="EMBL" id="CM039172">
    <property type="protein sequence ID" value="KAH9787807.1"/>
    <property type="molecule type" value="Genomic_DNA"/>
</dbReference>
<name>A0ACB8MQC6_CITSI</name>